<protein>
    <submittedName>
        <fullName evidence="3">Uncharacterized protein</fullName>
    </submittedName>
</protein>
<feature type="signal peptide" evidence="2">
    <location>
        <begin position="1"/>
        <end position="30"/>
    </location>
</feature>
<sequence length="262" mass="28548">MKFEIKHSAKNPFAMLPFLLALAVTTPSLAQAHQKPAPPAGVDEVCSIAFDKDARRPARIENSALPCLKEAAERLKASADRKLVLVGVKDPAKDHELTGNGSGREEEDATGFDVRLEDLSAYRAVNTKWYLVHYLRSDATRIIPTTDESYFAQTVTFYLVPSSADYNHNFLGVTKTNEKPCTITPCYSPDEETLTAQPRPRIVPGSVDGSPAELEAENKEFAALHRSSAPADMDGSQGKTPLTPLPPRPTPDHPATTSIIPK</sequence>
<name>A0A1H5Z4B6_9BACT</name>
<organism evidence="3 4">
    <name type="scientific">Bryocella elongata</name>
    <dbReference type="NCBI Taxonomy" id="863522"/>
    <lineage>
        <taxon>Bacteria</taxon>
        <taxon>Pseudomonadati</taxon>
        <taxon>Acidobacteriota</taxon>
        <taxon>Terriglobia</taxon>
        <taxon>Terriglobales</taxon>
        <taxon>Acidobacteriaceae</taxon>
        <taxon>Bryocella</taxon>
    </lineage>
</organism>
<keyword evidence="4" id="KW-1185">Reference proteome</keyword>
<dbReference type="OrthoDB" id="119009at2"/>
<dbReference type="AlphaFoldDB" id="A0A1H5Z4B6"/>
<accession>A0A1H5Z4B6</accession>
<reference evidence="3 4" key="1">
    <citation type="submission" date="2016-10" db="EMBL/GenBank/DDBJ databases">
        <authorList>
            <person name="de Groot N.N."/>
        </authorList>
    </citation>
    <scope>NUCLEOTIDE SEQUENCE [LARGE SCALE GENOMIC DNA]</scope>
    <source>
        <strain evidence="3 4">DSM 22489</strain>
    </source>
</reference>
<evidence type="ECO:0000256" key="1">
    <source>
        <dbReference type="SAM" id="MobiDB-lite"/>
    </source>
</evidence>
<feature type="chain" id="PRO_5009291206" evidence="2">
    <location>
        <begin position="31"/>
        <end position="262"/>
    </location>
</feature>
<evidence type="ECO:0000313" key="3">
    <source>
        <dbReference type="EMBL" id="SEG31181.1"/>
    </source>
</evidence>
<dbReference type="RefSeq" id="WP_103933356.1">
    <property type="nucleotide sequence ID" value="NZ_FNVA01000004.1"/>
</dbReference>
<dbReference type="EMBL" id="FNVA01000004">
    <property type="protein sequence ID" value="SEG31181.1"/>
    <property type="molecule type" value="Genomic_DNA"/>
</dbReference>
<dbReference type="Proteomes" id="UP000236728">
    <property type="component" value="Unassembled WGS sequence"/>
</dbReference>
<gene>
    <name evidence="3" type="ORF">SAMN05421819_2448</name>
</gene>
<evidence type="ECO:0000256" key="2">
    <source>
        <dbReference type="SAM" id="SignalP"/>
    </source>
</evidence>
<keyword evidence="2" id="KW-0732">Signal</keyword>
<feature type="region of interest" description="Disordered" evidence="1">
    <location>
        <begin position="192"/>
        <end position="262"/>
    </location>
</feature>
<proteinExistence type="predicted"/>
<evidence type="ECO:0000313" key="4">
    <source>
        <dbReference type="Proteomes" id="UP000236728"/>
    </source>
</evidence>
<feature type="compositionally biased region" description="Low complexity" evidence="1">
    <location>
        <begin position="253"/>
        <end position="262"/>
    </location>
</feature>